<feature type="compositionally biased region" description="Basic and acidic residues" evidence="1">
    <location>
        <begin position="506"/>
        <end position="515"/>
    </location>
</feature>
<evidence type="ECO:0000313" key="2">
    <source>
        <dbReference type="EMBL" id="PSS35617.1"/>
    </source>
</evidence>
<protein>
    <submittedName>
        <fullName evidence="2">Uncharacterized protein</fullName>
    </submittedName>
</protein>
<feature type="region of interest" description="Disordered" evidence="1">
    <location>
        <begin position="229"/>
        <end position="273"/>
    </location>
</feature>
<feature type="region of interest" description="Disordered" evidence="1">
    <location>
        <begin position="756"/>
        <end position="778"/>
    </location>
</feature>
<evidence type="ECO:0000313" key="3">
    <source>
        <dbReference type="Proteomes" id="UP000186601"/>
    </source>
</evidence>
<gene>
    <name evidence="2" type="ORF">PHLCEN_2v1440</name>
</gene>
<feature type="region of interest" description="Disordered" evidence="1">
    <location>
        <begin position="632"/>
        <end position="713"/>
    </location>
</feature>
<comment type="caution">
    <text evidence="2">The sequence shown here is derived from an EMBL/GenBank/DDBJ whole genome shotgun (WGS) entry which is preliminary data.</text>
</comment>
<dbReference type="OrthoDB" id="3210731at2759"/>
<dbReference type="Proteomes" id="UP000186601">
    <property type="component" value="Unassembled WGS sequence"/>
</dbReference>
<feature type="region of interest" description="Disordered" evidence="1">
    <location>
        <begin position="400"/>
        <end position="436"/>
    </location>
</feature>
<feature type="region of interest" description="Disordered" evidence="1">
    <location>
        <begin position="485"/>
        <end position="522"/>
    </location>
</feature>
<organism evidence="2 3">
    <name type="scientific">Hermanssonia centrifuga</name>
    <dbReference type="NCBI Taxonomy" id="98765"/>
    <lineage>
        <taxon>Eukaryota</taxon>
        <taxon>Fungi</taxon>
        <taxon>Dikarya</taxon>
        <taxon>Basidiomycota</taxon>
        <taxon>Agaricomycotina</taxon>
        <taxon>Agaricomycetes</taxon>
        <taxon>Polyporales</taxon>
        <taxon>Meruliaceae</taxon>
        <taxon>Hermanssonia</taxon>
    </lineage>
</organism>
<feature type="region of interest" description="Disordered" evidence="1">
    <location>
        <begin position="1018"/>
        <end position="1062"/>
    </location>
</feature>
<evidence type="ECO:0000256" key="1">
    <source>
        <dbReference type="SAM" id="MobiDB-lite"/>
    </source>
</evidence>
<accession>A0A2R6S040</accession>
<dbReference type="AlphaFoldDB" id="A0A2R6S040"/>
<proteinExistence type="predicted"/>
<sequence>MSYTSTTVGQQKAPVVKRLIIEGNAERATDGKADGAALKVYLKISIPVTSIVPGGTIPLFAEENLKILDSQVHPLDTQSVPYNFSSTTSPLLRKAARALGLSARSREPYTALFGSVSSSSSASLPPLDVKYSGHILVSGYSVSYVLPKEFPPRTFENDNYSKRAGKEIHFMAAIDVWAPFVSKPPHSPYLLSIPVPRCLHNYVRLRIFPPAPSSLASSLASLSSAEGEANTWDLTSDPPVTSRNGRKGLSRSRSYNNFADDESSDSSGTNGFPDGYRIQGSFISTDRLRVRWAAPVKARDVPETSDGRRRVGIREVRGDLTCAVLWADKGKSRGRSAEHEDSGVVMKVEYTATCKGVWFPGVATMLGMDVCLDAGDCDISWAADGDRKWVVSGGAGFTGFSAGPPTPHTLSEQPSHEAPPIHVLPSSPDSRNGLLLPNRRDAEEQSHGNSPASLLRAPLPYEANAGDYSFEGSPNMTPISSIASLATVPSSPERDRRSKTSSINRIDTDGEDASREGPSPRIPITVHLNMNELGPPATNSFTFHISGSIVLKPHSTNSFFASSPVYSGSPGSEDDNENPSVLPLPQFHVLYGDNETLSTIMLNETNHAALHIYDSSGSILDAQSRKTVLQPGAQTKCGTGGARFSVRTTPTKRATSSHRRRDDSMESVRRPPSRPRTPSDGGFLRRTASSTSLYRDGRSLMFTTPKPRRDGPLMIPSVSATITPLVPHSGKLPTEYAVRVILPAPSDSDSEWLDFGLAQLPSPKPGSAPSSVEPRPPRVEVASASVEGVPVRFETSAALKPEGDLPALGLTFDETSAKEWMTWVKVHVGDTGGGNVQVVYLVKTDEQDAPDEKTTWGKVKMRVKNEAVLDVLLPTFSLPVGTMEVNIETQSDFELTVKSNFTHQQSSSVGLRLLHYSLPEFFYPNMKIAITPAAASRTQSSMSGWLALAVIACMIPTVVALLAIADKQVLGAELDQVQHALDNCNVALEGAAVIVPETITETRTMTTTIYTASPSQHKWWSSQDSSSETDSPAVPTTLPSPSTSTAIPTLTPTVPPKTLSPTETSLLPIRDLPFLWPIRFDIPSLEIPEAARSTAAAVMRGIGMAWHYSAHWDSGSIASIRLTRHRYDQAKSNNEVVFHICSSKSKGFNDTPVVLDPPPRIPSDYGQGVVRTYAPGRWARCPVTKRPCPLVA</sequence>
<feature type="compositionally biased region" description="Basic and acidic residues" evidence="1">
    <location>
        <begin position="660"/>
        <end position="669"/>
    </location>
</feature>
<reference evidence="2 3" key="1">
    <citation type="submission" date="2018-02" db="EMBL/GenBank/DDBJ databases">
        <title>Genome sequence of the basidiomycete white-rot fungus Phlebia centrifuga.</title>
        <authorList>
            <person name="Granchi Z."/>
            <person name="Peng M."/>
            <person name="de Vries R.P."/>
            <person name="Hilden K."/>
            <person name="Makela M.R."/>
            <person name="Grigoriev I."/>
            <person name="Riley R."/>
        </authorList>
    </citation>
    <scope>NUCLEOTIDE SEQUENCE [LARGE SCALE GENOMIC DNA]</scope>
    <source>
        <strain evidence="2 3">FBCC195</strain>
    </source>
</reference>
<keyword evidence="3" id="KW-1185">Reference proteome</keyword>
<feature type="compositionally biased region" description="Polar residues" evidence="1">
    <location>
        <begin position="232"/>
        <end position="243"/>
    </location>
</feature>
<dbReference type="STRING" id="98765.A0A2R6S040"/>
<dbReference type="EMBL" id="MLYV02000111">
    <property type="protein sequence ID" value="PSS35617.1"/>
    <property type="molecule type" value="Genomic_DNA"/>
</dbReference>
<name>A0A2R6S040_9APHY</name>